<proteinExistence type="inferred from homology"/>
<dbReference type="FunFam" id="3.20.20.210:FF:000001">
    <property type="entry name" value="Uroporphyrinogen decarboxylase"/>
    <property type="match status" value="1"/>
</dbReference>
<keyword evidence="9 14" id="KW-0210">Decarboxylase</keyword>
<evidence type="ECO:0000256" key="1">
    <source>
        <dbReference type="ARBA" id="ARBA00002448"/>
    </source>
</evidence>
<keyword evidence="12 14" id="KW-0627">Porphyrin biosynthesis</keyword>
<comment type="caution">
    <text evidence="18">The sequence shown here is derived from an EMBL/GenBank/DDBJ whole genome shotgun (WGS) entry which is preliminary data.</text>
</comment>
<dbReference type="GO" id="GO:0004853">
    <property type="term" value="F:uroporphyrinogen decarboxylase activity"/>
    <property type="evidence" value="ECO:0007669"/>
    <property type="project" value="UniProtKB-EC"/>
</dbReference>
<dbReference type="Pfam" id="PF01208">
    <property type="entry name" value="URO-D"/>
    <property type="match status" value="1"/>
</dbReference>
<sequence>MSYTNKNFPELKNDRLLRAALGKEVDKVPVWVMRQAGRYLPEFQEVRAKHDFFTVCRTPELACEVTLQPLRRFEHLDASIIFSDILVIPQALGMIVEMHPGKGPVFPKPLTSPTEIEQLQEEGAVSRLTYVGDAITLTRHKIEGKVPLIGFTGAPFTLMGYMIEGGGSQTMSKTKEWIEKYPKDVHKLLSLLTRVIIDYLVMQVHSGAQLLQVFESSADHLTKEQFAELSAPYLKQIREGVRTKIDEKNMEQVPMTVFAKGGGHSLDVQAQLGYETIGLDWTVDPIEARKIVGENITLQGNLDPQDLYKSKEEVKDLTINMVKKFGKFRYIANLGHGITPGTPIESMTAFTEAVHEAI</sequence>
<evidence type="ECO:0000259" key="16">
    <source>
        <dbReference type="PROSITE" id="PS00906"/>
    </source>
</evidence>
<dbReference type="HAMAP" id="MF_00218">
    <property type="entry name" value="URO_D"/>
    <property type="match status" value="1"/>
</dbReference>
<dbReference type="Proteomes" id="UP001549921">
    <property type="component" value="Unassembled WGS sequence"/>
</dbReference>
<evidence type="ECO:0000256" key="11">
    <source>
        <dbReference type="ARBA" id="ARBA00023239"/>
    </source>
</evidence>
<evidence type="ECO:0000256" key="12">
    <source>
        <dbReference type="ARBA" id="ARBA00023244"/>
    </source>
</evidence>
<dbReference type="Gene3D" id="3.20.20.210">
    <property type="match status" value="1"/>
</dbReference>
<dbReference type="InterPro" id="IPR000257">
    <property type="entry name" value="Uroporphyrinogen_deCOase"/>
</dbReference>
<dbReference type="PANTHER" id="PTHR21091">
    <property type="entry name" value="METHYLTETRAHYDROFOLATE:HOMOCYSTEINE METHYLTRANSFERASE RELATED"/>
    <property type="match status" value="1"/>
</dbReference>
<protein>
    <recommendedName>
        <fullName evidence="7 14">Uroporphyrinogen decarboxylase</fullName>
        <ecNumber evidence="6 14">4.1.1.37</ecNumber>
    </recommendedName>
</protein>
<dbReference type="AlphaFoldDB" id="A0ABD0T877"/>
<evidence type="ECO:0000256" key="14">
    <source>
        <dbReference type="RuleBase" id="RU000554"/>
    </source>
</evidence>
<evidence type="ECO:0000256" key="6">
    <source>
        <dbReference type="ARBA" id="ARBA00012288"/>
    </source>
</evidence>
<dbReference type="EC" id="4.1.1.37" evidence="6 14"/>
<evidence type="ECO:0000256" key="2">
    <source>
        <dbReference type="ARBA" id="ARBA00004514"/>
    </source>
</evidence>
<evidence type="ECO:0000256" key="3">
    <source>
        <dbReference type="ARBA" id="ARBA00004804"/>
    </source>
</evidence>
<accession>A0ABD0T877</accession>
<comment type="pathway">
    <text evidence="3 14">Porphyrin-containing compound metabolism; protoporphyrin-IX biosynthesis; coproporphyrinogen-III from 5-aminolevulinate: step 4/4.</text>
</comment>
<feature type="domain" description="Uroporphyrinogen decarboxylase (URO-D)" evidence="16">
    <location>
        <begin position="29"/>
        <end position="38"/>
    </location>
</feature>
<keyword evidence="10" id="KW-0350">Heme biosynthesis</keyword>
<dbReference type="EMBL" id="JBEDNZ010000008">
    <property type="protein sequence ID" value="KAL0839556.1"/>
    <property type="molecule type" value="Genomic_DNA"/>
</dbReference>
<comment type="similarity">
    <text evidence="4 15">Belongs to the uroporphyrinogen decarboxylase family.</text>
</comment>
<dbReference type="InterPro" id="IPR006361">
    <property type="entry name" value="Uroporphyrinogen_deCO2ase_HemE"/>
</dbReference>
<evidence type="ECO:0000313" key="19">
    <source>
        <dbReference type="Proteomes" id="UP001549921"/>
    </source>
</evidence>
<evidence type="ECO:0000256" key="13">
    <source>
        <dbReference type="ARBA" id="ARBA00048411"/>
    </source>
</evidence>
<evidence type="ECO:0000256" key="4">
    <source>
        <dbReference type="ARBA" id="ARBA00009935"/>
    </source>
</evidence>
<comment type="subunit">
    <text evidence="5">Homodimer.</text>
</comment>
<dbReference type="CDD" id="cd00717">
    <property type="entry name" value="URO-D"/>
    <property type="match status" value="1"/>
</dbReference>
<evidence type="ECO:0000256" key="10">
    <source>
        <dbReference type="ARBA" id="ARBA00023133"/>
    </source>
</evidence>
<dbReference type="NCBIfam" id="TIGR01464">
    <property type="entry name" value="hemE"/>
    <property type="match status" value="1"/>
</dbReference>
<dbReference type="SUPFAM" id="SSF51726">
    <property type="entry name" value="UROD/MetE-like"/>
    <property type="match status" value="1"/>
</dbReference>
<evidence type="ECO:0000256" key="9">
    <source>
        <dbReference type="ARBA" id="ARBA00022793"/>
    </source>
</evidence>
<organism evidence="18 19">
    <name type="scientific">Loxostege sticticalis</name>
    <name type="common">Beet webworm moth</name>
    <dbReference type="NCBI Taxonomy" id="481309"/>
    <lineage>
        <taxon>Eukaryota</taxon>
        <taxon>Metazoa</taxon>
        <taxon>Ecdysozoa</taxon>
        <taxon>Arthropoda</taxon>
        <taxon>Hexapoda</taxon>
        <taxon>Insecta</taxon>
        <taxon>Pterygota</taxon>
        <taxon>Neoptera</taxon>
        <taxon>Endopterygota</taxon>
        <taxon>Lepidoptera</taxon>
        <taxon>Glossata</taxon>
        <taxon>Ditrysia</taxon>
        <taxon>Pyraloidea</taxon>
        <taxon>Crambidae</taxon>
        <taxon>Pyraustinae</taxon>
        <taxon>Loxostege</taxon>
    </lineage>
</organism>
<evidence type="ECO:0000259" key="17">
    <source>
        <dbReference type="PROSITE" id="PS00907"/>
    </source>
</evidence>
<dbReference type="GO" id="GO:0006783">
    <property type="term" value="P:heme biosynthetic process"/>
    <property type="evidence" value="ECO:0007669"/>
    <property type="project" value="UniProtKB-KW"/>
</dbReference>
<comment type="function">
    <text evidence="1">Catalyzes the decarboxylation of four acetate groups of uroporphyrinogen-III to yield coproporphyrinogen-III.</text>
</comment>
<evidence type="ECO:0000313" key="18">
    <source>
        <dbReference type="EMBL" id="KAL0839556.1"/>
    </source>
</evidence>
<dbReference type="InterPro" id="IPR038071">
    <property type="entry name" value="UROD/MetE-like_sf"/>
</dbReference>
<dbReference type="PROSITE" id="PS00907">
    <property type="entry name" value="UROD_2"/>
    <property type="match status" value="1"/>
</dbReference>
<evidence type="ECO:0000256" key="8">
    <source>
        <dbReference type="ARBA" id="ARBA00022490"/>
    </source>
</evidence>
<comment type="subcellular location">
    <subcellularLocation>
        <location evidence="2">Cytoplasm</location>
        <location evidence="2">Cytosol</location>
    </subcellularLocation>
</comment>
<feature type="domain" description="Uroporphyrinogen decarboxylase (URO-D)" evidence="17">
    <location>
        <begin position="149"/>
        <end position="165"/>
    </location>
</feature>
<dbReference type="GO" id="GO:0005829">
    <property type="term" value="C:cytosol"/>
    <property type="evidence" value="ECO:0007669"/>
    <property type="project" value="UniProtKB-SubCell"/>
</dbReference>
<comment type="catalytic activity">
    <reaction evidence="13">
        <text>uroporphyrinogen III + 4 H(+) = coproporphyrinogen III + 4 CO2</text>
        <dbReference type="Rhea" id="RHEA:19865"/>
        <dbReference type="ChEBI" id="CHEBI:15378"/>
        <dbReference type="ChEBI" id="CHEBI:16526"/>
        <dbReference type="ChEBI" id="CHEBI:57308"/>
        <dbReference type="ChEBI" id="CHEBI:57309"/>
        <dbReference type="EC" id="4.1.1.37"/>
    </reaction>
    <physiologicalReaction direction="left-to-right" evidence="13">
        <dbReference type="Rhea" id="RHEA:19866"/>
    </physiologicalReaction>
</comment>
<dbReference type="PROSITE" id="PS00906">
    <property type="entry name" value="UROD_1"/>
    <property type="match status" value="1"/>
</dbReference>
<name>A0ABD0T877_LOXSC</name>
<gene>
    <name evidence="18" type="ORF">ABMA28_016249</name>
</gene>
<evidence type="ECO:0000256" key="5">
    <source>
        <dbReference type="ARBA" id="ARBA00011738"/>
    </source>
</evidence>
<keyword evidence="8" id="KW-0963">Cytoplasm</keyword>
<keyword evidence="11 14" id="KW-0456">Lyase</keyword>
<dbReference type="PANTHER" id="PTHR21091:SF169">
    <property type="entry name" value="UROPORPHYRINOGEN DECARBOXYLASE"/>
    <property type="match status" value="1"/>
</dbReference>
<evidence type="ECO:0000256" key="7">
    <source>
        <dbReference type="ARBA" id="ARBA00014308"/>
    </source>
</evidence>
<reference evidence="18 19" key="1">
    <citation type="submission" date="2024-06" db="EMBL/GenBank/DDBJ databases">
        <title>A chromosome-level genome assembly of beet webworm, Loxostege sticticalis.</title>
        <authorList>
            <person name="Zhang Y."/>
        </authorList>
    </citation>
    <scope>NUCLEOTIDE SEQUENCE [LARGE SCALE GENOMIC DNA]</scope>
    <source>
        <strain evidence="18">AQ028</strain>
        <tissue evidence="18">Male pupae</tissue>
    </source>
</reference>
<evidence type="ECO:0000256" key="15">
    <source>
        <dbReference type="RuleBase" id="RU004169"/>
    </source>
</evidence>